<dbReference type="SMART" id="SM00862">
    <property type="entry name" value="Trans_reg_C"/>
    <property type="match status" value="1"/>
</dbReference>
<sequence>MKVLLLEDEQSIRDFVRINMKRQGYEVVEAASGEEALSVAHQHPDLDIAILDVMLPVISGFEVCQKLRDQYPRLGIIMLTAKGQEADKIAGLEYGADDYVVKPFSPAELVARVKSLYRRMHADAPKVEPKDDAVLRSHPFTLRLDERKLYKNSVEVDLTPKELEILKLLMENGDKAVSRDDILSSVWGKFYVGDLKIVDVNIRRIRQKIEEDASHPVYLETVWGYGYLWRKGHHDEGT</sequence>
<evidence type="ECO:0000256" key="3">
    <source>
        <dbReference type="ARBA" id="ARBA00023015"/>
    </source>
</evidence>
<name>A0A3M8DT65_9BACL</name>
<dbReference type="GO" id="GO:0000156">
    <property type="term" value="F:phosphorelay response regulator activity"/>
    <property type="evidence" value="ECO:0007669"/>
    <property type="project" value="TreeGrafter"/>
</dbReference>
<dbReference type="InterPro" id="IPR036388">
    <property type="entry name" value="WH-like_DNA-bd_sf"/>
</dbReference>
<dbReference type="InterPro" id="IPR039420">
    <property type="entry name" value="WalR-like"/>
</dbReference>
<organism evidence="10 11">
    <name type="scientific">Brevibacillus fluminis</name>
    <dbReference type="NCBI Taxonomy" id="511487"/>
    <lineage>
        <taxon>Bacteria</taxon>
        <taxon>Bacillati</taxon>
        <taxon>Bacillota</taxon>
        <taxon>Bacilli</taxon>
        <taxon>Bacillales</taxon>
        <taxon>Paenibacillaceae</taxon>
        <taxon>Brevibacillus</taxon>
    </lineage>
</organism>
<keyword evidence="5" id="KW-0804">Transcription</keyword>
<feature type="DNA-binding region" description="OmpR/PhoB-type" evidence="7">
    <location>
        <begin position="132"/>
        <end position="231"/>
    </location>
</feature>
<proteinExistence type="predicted"/>
<dbReference type="OrthoDB" id="9790442at2"/>
<reference evidence="10 11" key="1">
    <citation type="submission" date="2018-10" db="EMBL/GenBank/DDBJ databases">
        <title>Phylogenomics of Brevibacillus.</title>
        <authorList>
            <person name="Dunlap C."/>
        </authorList>
    </citation>
    <scope>NUCLEOTIDE SEQUENCE [LARGE SCALE GENOMIC DNA]</scope>
    <source>
        <strain evidence="10 11">JCM 15716</strain>
    </source>
</reference>
<dbReference type="Pfam" id="PF00486">
    <property type="entry name" value="Trans_reg_C"/>
    <property type="match status" value="1"/>
</dbReference>
<evidence type="ECO:0000256" key="1">
    <source>
        <dbReference type="ARBA" id="ARBA00022553"/>
    </source>
</evidence>
<dbReference type="GO" id="GO:0006355">
    <property type="term" value="P:regulation of DNA-templated transcription"/>
    <property type="evidence" value="ECO:0007669"/>
    <property type="project" value="InterPro"/>
</dbReference>
<dbReference type="PROSITE" id="PS50110">
    <property type="entry name" value="RESPONSE_REGULATORY"/>
    <property type="match status" value="1"/>
</dbReference>
<dbReference type="Pfam" id="PF00072">
    <property type="entry name" value="Response_reg"/>
    <property type="match status" value="1"/>
</dbReference>
<dbReference type="RefSeq" id="WP_122917149.1">
    <property type="nucleotide sequence ID" value="NZ_RHHQ01000006.1"/>
</dbReference>
<evidence type="ECO:0000259" key="9">
    <source>
        <dbReference type="PROSITE" id="PS51755"/>
    </source>
</evidence>
<dbReference type="PROSITE" id="PS51755">
    <property type="entry name" value="OMPR_PHOB"/>
    <property type="match status" value="1"/>
</dbReference>
<dbReference type="GO" id="GO:0005829">
    <property type="term" value="C:cytosol"/>
    <property type="evidence" value="ECO:0007669"/>
    <property type="project" value="TreeGrafter"/>
</dbReference>
<dbReference type="Proteomes" id="UP000271031">
    <property type="component" value="Unassembled WGS sequence"/>
</dbReference>
<dbReference type="PANTHER" id="PTHR48111:SF54">
    <property type="entry name" value="STAGE 0 SPORULATION PROTEIN A HOMOLOG"/>
    <property type="match status" value="1"/>
</dbReference>
<dbReference type="InterPro" id="IPR001867">
    <property type="entry name" value="OmpR/PhoB-type_DNA-bd"/>
</dbReference>
<evidence type="ECO:0000313" key="11">
    <source>
        <dbReference type="Proteomes" id="UP000271031"/>
    </source>
</evidence>
<evidence type="ECO:0000259" key="8">
    <source>
        <dbReference type="PROSITE" id="PS50110"/>
    </source>
</evidence>
<dbReference type="GO" id="GO:0000976">
    <property type="term" value="F:transcription cis-regulatory region binding"/>
    <property type="evidence" value="ECO:0007669"/>
    <property type="project" value="TreeGrafter"/>
</dbReference>
<dbReference type="InterPro" id="IPR001789">
    <property type="entry name" value="Sig_transdc_resp-reg_receiver"/>
</dbReference>
<keyword evidence="11" id="KW-1185">Reference proteome</keyword>
<keyword evidence="4 7" id="KW-0238">DNA-binding</keyword>
<accession>A0A3M8DT65</accession>
<evidence type="ECO:0000313" key="10">
    <source>
        <dbReference type="EMBL" id="RNB91296.1"/>
    </source>
</evidence>
<evidence type="ECO:0000256" key="2">
    <source>
        <dbReference type="ARBA" id="ARBA00023012"/>
    </source>
</evidence>
<feature type="domain" description="OmpR/PhoB-type" evidence="9">
    <location>
        <begin position="132"/>
        <end position="231"/>
    </location>
</feature>
<comment type="caution">
    <text evidence="10">The sequence shown here is derived from an EMBL/GenBank/DDBJ whole genome shotgun (WGS) entry which is preliminary data.</text>
</comment>
<gene>
    <name evidence="10" type="ORF">EDM56_05675</name>
</gene>
<dbReference type="PANTHER" id="PTHR48111">
    <property type="entry name" value="REGULATOR OF RPOS"/>
    <property type="match status" value="1"/>
</dbReference>
<dbReference type="CDD" id="cd17574">
    <property type="entry name" value="REC_OmpR"/>
    <property type="match status" value="1"/>
</dbReference>
<dbReference type="Gene3D" id="6.10.250.690">
    <property type="match status" value="1"/>
</dbReference>
<feature type="modified residue" description="4-aspartylphosphate" evidence="6">
    <location>
        <position position="52"/>
    </location>
</feature>
<dbReference type="SMART" id="SM00448">
    <property type="entry name" value="REC"/>
    <property type="match status" value="1"/>
</dbReference>
<evidence type="ECO:0000256" key="4">
    <source>
        <dbReference type="ARBA" id="ARBA00023125"/>
    </source>
</evidence>
<dbReference type="GO" id="GO:0032993">
    <property type="term" value="C:protein-DNA complex"/>
    <property type="evidence" value="ECO:0007669"/>
    <property type="project" value="TreeGrafter"/>
</dbReference>
<dbReference type="SUPFAM" id="SSF52172">
    <property type="entry name" value="CheY-like"/>
    <property type="match status" value="1"/>
</dbReference>
<evidence type="ECO:0000256" key="5">
    <source>
        <dbReference type="ARBA" id="ARBA00023163"/>
    </source>
</evidence>
<keyword evidence="2" id="KW-0902">Two-component regulatory system</keyword>
<dbReference type="CDD" id="cd00383">
    <property type="entry name" value="trans_reg_C"/>
    <property type="match status" value="1"/>
</dbReference>
<keyword evidence="3" id="KW-0805">Transcription regulation</keyword>
<protein>
    <submittedName>
        <fullName evidence="10">DNA-binding response regulator</fullName>
    </submittedName>
</protein>
<dbReference type="EMBL" id="RHHQ01000006">
    <property type="protein sequence ID" value="RNB91296.1"/>
    <property type="molecule type" value="Genomic_DNA"/>
</dbReference>
<dbReference type="InterPro" id="IPR011006">
    <property type="entry name" value="CheY-like_superfamily"/>
</dbReference>
<keyword evidence="1 6" id="KW-0597">Phosphoprotein</keyword>
<feature type="domain" description="Response regulatory" evidence="8">
    <location>
        <begin position="2"/>
        <end position="117"/>
    </location>
</feature>
<evidence type="ECO:0000256" key="6">
    <source>
        <dbReference type="PROSITE-ProRule" id="PRU00169"/>
    </source>
</evidence>
<dbReference type="Gene3D" id="1.10.10.10">
    <property type="entry name" value="Winged helix-like DNA-binding domain superfamily/Winged helix DNA-binding domain"/>
    <property type="match status" value="1"/>
</dbReference>
<dbReference type="AlphaFoldDB" id="A0A3M8DT65"/>
<evidence type="ECO:0000256" key="7">
    <source>
        <dbReference type="PROSITE-ProRule" id="PRU01091"/>
    </source>
</evidence>
<dbReference type="Gene3D" id="3.40.50.2300">
    <property type="match status" value="1"/>
</dbReference>